<organism evidence="2 3">
    <name type="scientific">Klebsiella phage Miami</name>
    <dbReference type="NCBI Taxonomy" id="2767581"/>
    <lineage>
        <taxon>Viruses</taxon>
        <taxon>Duplodnaviria</taxon>
        <taxon>Heunggongvirae</taxon>
        <taxon>Uroviricota</taxon>
        <taxon>Caudoviricetes</taxon>
        <taxon>Chimalliviridae</taxon>
        <taxon>Miamivirus</taxon>
        <taxon>Miamivirus miami</taxon>
    </lineage>
</organism>
<sequence length="60" mass="7041">MKQEIEKYETEYFIYKESIMSIIASIAIVVIITAVVYVLTKDAVEEIFPVRKEMAVRNKR</sequence>
<keyword evidence="1" id="KW-1133">Transmembrane helix</keyword>
<accession>A0A873WGD9</accession>
<dbReference type="EMBL" id="MT701590">
    <property type="protein sequence ID" value="QPB09383.1"/>
    <property type="molecule type" value="Genomic_DNA"/>
</dbReference>
<feature type="transmembrane region" description="Helical" evidence="1">
    <location>
        <begin position="21"/>
        <end position="40"/>
    </location>
</feature>
<evidence type="ECO:0000313" key="2">
    <source>
        <dbReference type="EMBL" id="QPB09383.1"/>
    </source>
</evidence>
<reference evidence="2 3" key="1">
    <citation type="submission" date="2020-07" db="EMBL/GenBank/DDBJ databases">
        <title>Complete genome sequence of Klebsiella pneumoniae phage Miami.</title>
        <authorList>
            <person name="Mora D.A."/>
            <person name="Lessor L."/>
            <person name="Gill J."/>
            <person name="Liu M."/>
        </authorList>
    </citation>
    <scope>NUCLEOTIDE SEQUENCE [LARGE SCALE GENOMIC DNA]</scope>
</reference>
<protein>
    <submittedName>
        <fullName evidence="2">Uncharacterized protein</fullName>
    </submittedName>
</protein>
<gene>
    <name evidence="2" type="ORF">CPT_Miami_288</name>
</gene>
<name>A0A873WGD9_9CAUD</name>
<keyword evidence="1" id="KW-0472">Membrane</keyword>
<dbReference type="Proteomes" id="UP000662782">
    <property type="component" value="Segment"/>
</dbReference>
<evidence type="ECO:0000313" key="3">
    <source>
        <dbReference type="Proteomes" id="UP000662782"/>
    </source>
</evidence>
<keyword evidence="3" id="KW-1185">Reference proteome</keyword>
<evidence type="ECO:0000256" key="1">
    <source>
        <dbReference type="SAM" id="Phobius"/>
    </source>
</evidence>
<keyword evidence="1" id="KW-0812">Transmembrane</keyword>
<proteinExistence type="predicted"/>